<evidence type="ECO:0000259" key="8">
    <source>
        <dbReference type="Pfam" id="PF00892"/>
    </source>
</evidence>
<dbReference type="InterPro" id="IPR000620">
    <property type="entry name" value="EamA_dom"/>
</dbReference>
<evidence type="ECO:0000256" key="3">
    <source>
        <dbReference type="ARBA" id="ARBA00022692"/>
    </source>
</evidence>
<feature type="transmembrane region" description="Helical" evidence="7">
    <location>
        <begin position="65"/>
        <end position="85"/>
    </location>
</feature>
<comment type="similarity">
    <text evidence="2">Belongs to the EamA transporter family.</text>
</comment>
<comment type="subcellular location">
    <subcellularLocation>
        <location evidence="1">Membrane</location>
        <topology evidence="1">Multi-pass membrane protein</topology>
    </subcellularLocation>
</comment>
<feature type="transmembrane region" description="Helical" evidence="7">
    <location>
        <begin position="151"/>
        <end position="173"/>
    </location>
</feature>
<feature type="compositionally biased region" description="Polar residues" evidence="6">
    <location>
        <begin position="17"/>
        <end position="28"/>
    </location>
</feature>
<name>A0A6C2CEF0_9RHOO</name>
<feature type="transmembrane region" description="Helical" evidence="7">
    <location>
        <begin position="326"/>
        <end position="344"/>
    </location>
</feature>
<keyword evidence="3 7" id="KW-0812">Transmembrane</keyword>
<protein>
    <submittedName>
        <fullName evidence="9">DMT family transporter</fullName>
    </submittedName>
</protein>
<dbReference type="PANTHER" id="PTHR32322">
    <property type="entry name" value="INNER MEMBRANE TRANSPORTER"/>
    <property type="match status" value="1"/>
</dbReference>
<keyword evidence="4 7" id="KW-1133">Transmembrane helix</keyword>
<keyword evidence="5 7" id="KW-0472">Membrane</keyword>
<evidence type="ECO:0000256" key="7">
    <source>
        <dbReference type="SAM" id="Phobius"/>
    </source>
</evidence>
<dbReference type="Proteomes" id="UP000389128">
    <property type="component" value="Unassembled WGS sequence"/>
</dbReference>
<feature type="transmembrane region" description="Helical" evidence="7">
    <location>
        <begin position="301"/>
        <end position="320"/>
    </location>
</feature>
<evidence type="ECO:0000256" key="4">
    <source>
        <dbReference type="ARBA" id="ARBA00022989"/>
    </source>
</evidence>
<proteinExistence type="inferred from homology"/>
<evidence type="ECO:0000256" key="2">
    <source>
        <dbReference type="ARBA" id="ARBA00007362"/>
    </source>
</evidence>
<dbReference type="OrthoDB" id="9809509at2"/>
<dbReference type="InterPro" id="IPR037185">
    <property type="entry name" value="EmrE-like"/>
</dbReference>
<feature type="transmembrane region" description="Helical" evidence="7">
    <location>
        <begin position="241"/>
        <end position="260"/>
    </location>
</feature>
<feature type="compositionally biased region" description="Polar residues" evidence="6">
    <location>
        <begin position="1"/>
        <end position="10"/>
    </location>
</feature>
<feature type="transmembrane region" description="Helical" evidence="7">
    <location>
        <begin position="185"/>
        <end position="204"/>
    </location>
</feature>
<dbReference type="PANTHER" id="PTHR32322:SF2">
    <property type="entry name" value="EAMA DOMAIN-CONTAINING PROTEIN"/>
    <property type="match status" value="1"/>
</dbReference>
<sequence>MCSSSPSSIRPTPGTARPSNTSPTASYASSCRRFPHRTYRSSFPSPPASTAASIAPSKARAVSRFYPFLFVLLWSTGFIGAKFGLPYAEPLTFLCSRYVLVIGLMGLVALVTRAPWPREPRQWLHIGVTGLLVHAVYLGGVFTAIRHGLPAGITALVVGLQPLLTALGAGAILGERVLPRQWAGLVLGFGGVGLVVAHKVAAAASTPELTAMLTPAIVALLGITLGTLYQKRFCPAFDLRTGSVIQFLPTLALSALVAAQTETMVIEWTGQFVFALLWLVLVLSVGAISLLNLLIRGGSAVNVASLFYLTPPTTALIAWAAFGETLTGLALVGMGITVFGVWLARK</sequence>
<feature type="transmembrane region" description="Helical" evidence="7">
    <location>
        <begin position="123"/>
        <end position="145"/>
    </location>
</feature>
<accession>A0A6C2CEF0</accession>
<keyword evidence="10" id="KW-1185">Reference proteome</keyword>
<feature type="transmembrane region" description="Helical" evidence="7">
    <location>
        <begin position="210"/>
        <end position="229"/>
    </location>
</feature>
<dbReference type="AlphaFoldDB" id="A0A6C2CEF0"/>
<dbReference type="GO" id="GO:0016020">
    <property type="term" value="C:membrane"/>
    <property type="evidence" value="ECO:0007669"/>
    <property type="project" value="UniProtKB-SubCell"/>
</dbReference>
<dbReference type="EMBL" id="SDKK01000032">
    <property type="protein sequence ID" value="TYC52430.1"/>
    <property type="molecule type" value="Genomic_DNA"/>
</dbReference>
<reference evidence="9 10" key="1">
    <citation type="submission" date="2019-01" db="EMBL/GenBank/DDBJ databases">
        <title>Zoogloea oleivorans genome sequencing and assembly.</title>
        <authorList>
            <person name="Tancsics A."/>
            <person name="Farkas M."/>
            <person name="Kriszt B."/>
            <person name="Maroti G."/>
            <person name="Horvath B."/>
        </authorList>
    </citation>
    <scope>NUCLEOTIDE SEQUENCE [LARGE SCALE GENOMIC DNA]</scope>
    <source>
        <strain evidence="9 10">Buc</strain>
    </source>
</reference>
<evidence type="ECO:0000313" key="9">
    <source>
        <dbReference type="EMBL" id="TYC52430.1"/>
    </source>
</evidence>
<evidence type="ECO:0000256" key="5">
    <source>
        <dbReference type="ARBA" id="ARBA00023136"/>
    </source>
</evidence>
<evidence type="ECO:0000256" key="6">
    <source>
        <dbReference type="SAM" id="MobiDB-lite"/>
    </source>
</evidence>
<feature type="region of interest" description="Disordered" evidence="6">
    <location>
        <begin position="1"/>
        <end position="28"/>
    </location>
</feature>
<evidence type="ECO:0000313" key="10">
    <source>
        <dbReference type="Proteomes" id="UP000389128"/>
    </source>
</evidence>
<organism evidence="9 10">
    <name type="scientific">Zoogloea oleivorans</name>
    <dbReference type="NCBI Taxonomy" id="1552750"/>
    <lineage>
        <taxon>Bacteria</taxon>
        <taxon>Pseudomonadati</taxon>
        <taxon>Pseudomonadota</taxon>
        <taxon>Betaproteobacteria</taxon>
        <taxon>Rhodocyclales</taxon>
        <taxon>Zoogloeaceae</taxon>
        <taxon>Zoogloea</taxon>
    </lineage>
</organism>
<dbReference type="InterPro" id="IPR050638">
    <property type="entry name" value="AA-Vitamin_Transporters"/>
</dbReference>
<feature type="domain" description="EamA" evidence="8">
    <location>
        <begin position="68"/>
        <end position="196"/>
    </location>
</feature>
<evidence type="ECO:0000256" key="1">
    <source>
        <dbReference type="ARBA" id="ARBA00004141"/>
    </source>
</evidence>
<dbReference type="SUPFAM" id="SSF103481">
    <property type="entry name" value="Multidrug resistance efflux transporter EmrE"/>
    <property type="match status" value="2"/>
</dbReference>
<comment type="caution">
    <text evidence="9">The sequence shown here is derived from an EMBL/GenBank/DDBJ whole genome shotgun (WGS) entry which is preliminary data.</text>
</comment>
<gene>
    <name evidence="9" type="ORF">ETQ85_22695</name>
</gene>
<feature type="transmembrane region" description="Helical" evidence="7">
    <location>
        <begin position="91"/>
        <end position="111"/>
    </location>
</feature>
<feature type="transmembrane region" description="Helical" evidence="7">
    <location>
        <begin position="272"/>
        <end position="294"/>
    </location>
</feature>
<dbReference type="Pfam" id="PF00892">
    <property type="entry name" value="EamA"/>
    <property type="match status" value="1"/>
</dbReference>